<dbReference type="Proteomes" id="UP000253370">
    <property type="component" value="Unassembled WGS sequence"/>
</dbReference>
<dbReference type="InterPro" id="IPR050155">
    <property type="entry name" value="HAD-like_hydrolase_sf"/>
</dbReference>
<dbReference type="EMBL" id="QNTQ01000004">
    <property type="protein sequence ID" value="RBI86556.1"/>
    <property type="molecule type" value="Genomic_DNA"/>
</dbReference>
<dbReference type="SUPFAM" id="SSF56784">
    <property type="entry name" value="HAD-like"/>
    <property type="match status" value="1"/>
</dbReference>
<dbReference type="InterPro" id="IPR036412">
    <property type="entry name" value="HAD-like_sf"/>
</dbReference>
<dbReference type="PRINTS" id="PR00413">
    <property type="entry name" value="HADHALOGNASE"/>
</dbReference>
<evidence type="ECO:0000256" key="3">
    <source>
        <dbReference type="ARBA" id="ARBA00006171"/>
    </source>
</evidence>
<dbReference type="SFLD" id="SFLDG01129">
    <property type="entry name" value="C1.5:_HAD__Beta-PGM__Phosphata"/>
    <property type="match status" value="1"/>
</dbReference>
<evidence type="ECO:0000256" key="1">
    <source>
        <dbReference type="ARBA" id="ARBA00000830"/>
    </source>
</evidence>
<evidence type="ECO:0000256" key="4">
    <source>
        <dbReference type="ARBA" id="ARBA00013078"/>
    </source>
</evidence>
<dbReference type="PANTHER" id="PTHR43434">
    <property type="entry name" value="PHOSPHOGLYCOLATE PHOSPHATASE"/>
    <property type="match status" value="1"/>
</dbReference>
<protein>
    <recommendedName>
        <fullName evidence="4">phosphoglycolate phosphatase</fullName>
        <ecNumber evidence="4">3.1.3.18</ecNumber>
    </recommendedName>
</protein>
<sequence length="233" mass="24174">MSARRAGAVLFDKDGTLFGFHATWSAFAAEVIEELAAGDAALAQSVARALGFDLAERRFHRDSPVIAGTNREVAELVATVLPGAEAVALEPWLAARAAEAPLAPAVPLAPLMERLREMGLRLGVMTNDSELAARAHLLAAEIEAAFDWMAGADSGHGAKPDPAPLLAFARAVALEPAQVVMVGDSLHDLHAGRAAGMQVVGVLTGPAEANDLAPHADAVLPDIGHLPAWLTRG</sequence>
<evidence type="ECO:0000313" key="6">
    <source>
        <dbReference type="Proteomes" id="UP000253370"/>
    </source>
</evidence>
<keyword evidence="5" id="KW-0378">Hydrolase</keyword>
<name>A0A365UBD2_9RHOB</name>
<dbReference type="SFLD" id="SFLDS00003">
    <property type="entry name" value="Haloacid_Dehalogenase"/>
    <property type="match status" value="1"/>
</dbReference>
<comment type="pathway">
    <text evidence="2">Organic acid metabolism; glycolate biosynthesis; glycolate from 2-phosphoglycolate: step 1/1.</text>
</comment>
<dbReference type="InterPro" id="IPR023198">
    <property type="entry name" value="PGP-like_dom2"/>
</dbReference>
<proteinExistence type="inferred from homology"/>
<dbReference type="OrthoDB" id="9797743at2"/>
<dbReference type="PANTHER" id="PTHR43434:SF1">
    <property type="entry name" value="PHOSPHOGLYCOLATE PHOSPHATASE"/>
    <property type="match status" value="1"/>
</dbReference>
<dbReference type="InterPro" id="IPR023214">
    <property type="entry name" value="HAD_sf"/>
</dbReference>
<comment type="catalytic activity">
    <reaction evidence="1">
        <text>2-phosphoglycolate + H2O = glycolate + phosphate</text>
        <dbReference type="Rhea" id="RHEA:14369"/>
        <dbReference type="ChEBI" id="CHEBI:15377"/>
        <dbReference type="ChEBI" id="CHEBI:29805"/>
        <dbReference type="ChEBI" id="CHEBI:43474"/>
        <dbReference type="ChEBI" id="CHEBI:58033"/>
        <dbReference type="EC" id="3.1.3.18"/>
    </reaction>
</comment>
<comment type="caution">
    <text evidence="5">The sequence shown here is derived from an EMBL/GenBank/DDBJ whole genome shotgun (WGS) entry which is preliminary data.</text>
</comment>
<comment type="similarity">
    <text evidence="3">Belongs to the HAD-like hydrolase superfamily. CbbY/CbbZ/Gph/YieH family.</text>
</comment>
<dbReference type="Pfam" id="PF00702">
    <property type="entry name" value="Hydrolase"/>
    <property type="match status" value="1"/>
</dbReference>
<accession>A0A365UBD2</accession>
<organism evidence="5 6">
    <name type="scientific">Rhodosalinus halophilus</name>
    <dbReference type="NCBI Taxonomy" id="2259333"/>
    <lineage>
        <taxon>Bacteria</taxon>
        <taxon>Pseudomonadati</taxon>
        <taxon>Pseudomonadota</taxon>
        <taxon>Alphaproteobacteria</taxon>
        <taxon>Rhodobacterales</taxon>
        <taxon>Paracoccaceae</taxon>
        <taxon>Rhodosalinus</taxon>
    </lineage>
</organism>
<dbReference type="EC" id="3.1.3.18" evidence="4"/>
<dbReference type="GO" id="GO:0008967">
    <property type="term" value="F:phosphoglycolate phosphatase activity"/>
    <property type="evidence" value="ECO:0007669"/>
    <property type="project" value="UniProtKB-EC"/>
</dbReference>
<dbReference type="Gene3D" id="1.10.150.240">
    <property type="entry name" value="Putative phosphatase, domain 2"/>
    <property type="match status" value="1"/>
</dbReference>
<dbReference type="CDD" id="cd01427">
    <property type="entry name" value="HAD_like"/>
    <property type="match status" value="1"/>
</dbReference>
<dbReference type="RefSeq" id="WP_113288106.1">
    <property type="nucleotide sequence ID" value="NZ_QNTQ01000004.1"/>
</dbReference>
<reference evidence="5 6" key="1">
    <citation type="submission" date="2018-07" db="EMBL/GenBank/DDBJ databases">
        <title>Rhodosalinus sp. strain E84T genomic sequence and assembly.</title>
        <authorList>
            <person name="Liu Z.-W."/>
            <person name="Lu D.-C."/>
        </authorList>
    </citation>
    <scope>NUCLEOTIDE SEQUENCE [LARGE SCALE GENOMIC DNA]</scope>
    <source>
        <strain evidence="5 6">E84</strain>
    </source>
</reference>
<dbReference type="InterPro" id="IPR006439">
    <property type="entry name" value="HAD-SF_hydro_IA"/>
</dbReference>
<dbReference type="GO" id="GO:0005829">
    <property type="term" value="C:cytosol"/>
    <property type="evidence" value="ECO:0007669"/>
    <property type="project" value="TreeGrafter"/>
</dbReference>
<gene>
    <name evidence="5" type="ORF">DRV85_03745</name>
</gene>
<keyword evidence="6" id="KW-1185">Reference proteome</keyword>
<dbReference type="NCBIfam" id="TIGR01549">
    <property type="entry name" value="HAD-SF-IA-v1"/>
    <property type="match status" value="1"/>
</dbReference>
<dbReference type="GO" id="GO:0006281">
    <property type="term" value="P:DNA repair"/>
    <property type="evidence" value="ECO:0007669"/>
    <property type="project" value="TreeGrafter"/>
</dbReference>
<dbReference type="Gene3D" id="3.40.50.1000">
    <property type="entry name" value="HAD superfamily/HAD-like"/>
    <property type="match status" value="1"/>
</dbReference>
<dbReference type="AlphaFoldDB" id="A0A365UBD2"/>
<evidence type="ECO:0000313" key="5">
    <source>
        <dbReference type="EMBL" id="RBI86556.1"/>
    </source>
</evidence>
<evidence type="ECO:0000256" key="2">
    <source>
        <dbReference type="ARBA" id="ARBA00004818"/>
    </source>
</evidence>
<dbReference type="NCBIfam" id="TIGR01509">
    <property type="entry name" value="HAD-SF-IA-v3"/>
    <property type="match status" value="1"/>
</dbReference>